<keyword evidence="2" id="KW-0479">Metal-binding</keyword>
<feature type="binding site" evidence="2">
    <location>
        <position position="21"/>
    </location>
    <ligand>
        <name>Mg(2+)</name>
        <dbReference type="ChEBI" id="CHEBI:18420"/>
    </ligand>
</feature>
<feature type="active site" evidence="2">
    <location>
        <position position="21"/>
    </location>
</feature>
<accession>A0A6J4N8D3</accession>
<evidence type="ECO:0000256" key="2">
    <source>
        <dbReference type="HAMAP-Rule" id="MF_01139"/>
    </source>
</evidence>
<feature type="binding site" evidence="2">
    <location>
        <begin position="66"/>
        <end position="68"/>
    </location>
    <ligand>
        <name>substrate</name>
    </ligand>
</feature>
<feature type="binding site" evidence="2">
    <location>
        <position position="70"/>
    </location>
    <ligand>
        <name>substrate</name>
    </ligand>
</feature>
<proteinExistence type="inferred from homology"/>
<feature type="binding site" evidence="2">
    <location>
        <position position="26"/>
    </location>
    <ligand>
        <name>substrate</name>
    </ligand>
</feature>
<dbReference type="GO" id="GO:0005829">
    <property type="term" value="C:cytosol"/>
    <property type="evidence" value="ECO:0007669"/>
    <property type="project" value="TreeGrafter"/>
</dbReference>
<keyword evidence="2" id="KW-0460">Magnesium</keyword>
<reference evidence="3" key="1">
    <citation type="submission" date="2020-02" db="EMBL/GenBank/DDBJ databases">
        <authorList>
            <person name="Meier V. D."/>
        </authorList>
    </citation>
    <scope>NUCLEOTIDE SEQUENCE</scope>
    <source>
        <strain evidence="3">AVDCRST_MAG93</strain>
    </source>
</reference>
<dbReference type="InterPro" id="IPR001441">
    <property type="entry name" value="UPP_synth-like"/>
</dbReference>
<organism evidence="3">
    <name type="scientific">uncultured Chloroflexia bacterium</name>
    <dbReference type="NCBI Taxonomy" id="1672391"/>
    <lineage>
        <taxon>Bacteria</taxon>
        <taxon>Bacillati</taxon>
        <taxon>Chloroflexota</taxon>
        <taxon>Chloroflexia</taxon>
        <taxon>environmental samples</taxon>
    </lineage>
</organism>
<dbReference type="FunFam" id="3.40.1180.10:FF:000001">
    <property type="entry name" value="(2E,6E)-farnesyl-diphosphate-specific ditrans,polycis-undecaprenyl-diphosphate synthase"/>
    <property type="match status" value="1"/>
</dbReference>
<feature type="binding site" evidence="2">
    <location>
        <position position="38"/>
    </location>
    <ligand>
        <name>substrate</name>
    </ligand>
</feature>
<comment type="function">
    <text evidence="2">Catalyzes the condensation of isopentenyl diphosphate (IPP) with allylic pyrophosphates generating different type of terpenoids.</text>
</comment>
<dbReference type="PANTHER" id="PTHR10291">
    <property type="entry name" value="DEHYDRODOLICHYL DIPHOSPHATE SYNTHASE FAMILY MEMBER"/>
    <property type="match status" value="1"/>
</dbReference>
<dbReference type="SUPFAM" id="SSF64005">
    <property type="entry name" value="Undecaprenyl diphosphate synthase"/>
    <property type="match status" value="1"/>
</dbReference>
<dbReference type="GO" id="GO:0016094">
    <property type="term" value="P:polyprenol biosynthetic process"/>
    <property type="evidence" value="ECO:0007669"/>
    <property type="project" value="TreeGrafter"/>
</dbReference>
<evidence type="ECO:0000256" key="1">
    <source>
        <dbReference type="ARBA" id="ARBA00022679"/>
    </source>
</evidence>
<dbReference type="InterPro" id="IPR036424">
    <property type="entry name" value="UPP_synth-like_sf"/>
</dbReference>
<feature type="binding site" evidence="2">
    <location>
        <position position="185"/>
    </location>
    <ligand>
        <name>substrate</name>
    </ligand>
</feature>
<dbReference type="NCBIfam" id="TIGR00055">
    <property type="entry name" value="uppS"/>
    <property type="match status" value="1"/>
</dbReference>
<keyword evidence="1 2" id="KW-0808">Transferase</keyword>
<feature type="binding site" evidence="2">
    <location>
        <position position="204"/>
    </location>
    <ligand>
        <name>Mg(2+)</name>
        <dbReference type="ChEBI" id="CHEBI:18420"/>
    </ligand>
</feature>
<comment type="subunit">
    <text evidence="2">Homodimer.</text>
</comment>
<dbReference type="GO" id="GO:0030145">
    <property type="term" value="F:manganese ion binding"/>
    <property type="evidence" value="ECO:0007669"/>
    <property type="project" value="TreeGrafter"/>
</dbReference>
<feature type="binding site" evidence="2">
    <location>
        <position position="72"/>
    </location>
    <ligand>
        <name>substrate</name>
    </ligand>
</feature>
<feature type="binding site" evidence="2">
    <location>
        <begin position="191"/>
        <end position="193"/>
    </location>
    <ligand>
        <name>substrate</name>
    </ligand>
</feature>
<comment type="cofactor">
    <cofactor evidence="2">
        <name>Mg(2+)</name>
        <dbReference type="ChEBI" id="CHEBI:18420"/>
    </cofactor>
    <text evidence="2">Binds 2 magnesium ions per subunit.</text>
</comment>
<dbReference type="InterPro" id="IPR018520">
    <property type="entry name" value="UPP_synth-like_CS"/>
</dbReference>
<dbReference type="CDD" id="cd00475">
    <property type="entry name" value="Cis_IPPS"/>
    <property type="match status" value="1"/>
</dbReference>
<sequence length="243" mass="27453">MSQSPFLPTKPDGLHVAIIMDGNGRWAKQRGMPRLVGHRAGTENVRRIVSACPELGIRYLTLYAFSTENWRRPRPEVEGLMRILAEFIERETRNLHAEGVQIRHLGQLEGLPPRLQRKILSAVEQTQNNDRLTLAVALNYGGRADIVGAVRAALQDGITPDALDEDCIAKYLGTRGMPDPDLIVRTSGEFRLSNFLVWQAAYSELWTTPLWWPDFGPEHLRAALEDFGQRERRFGGLVESTEK</sequence>
<dbReference type="PROSITE" id="PS01066">
    <property type="entry name" value="UPP_SYNTHASE"/>
    <property type="match status" value="1"/>
</dbReference>
<gene>
    <name evidence="3" type="ORF">AVDCRST_MAG93-8950</name>
</gene>
<dbReference type="Gene3D" id="3.40.1180.10">
    <property type="entry name" value="Decaprenyl diphosphate synthase-like"/>
    <property type="match status" value="1"/>
</dbReference>
<dbReference type="EC" id="2.5.1.-" evidence="2"/>
<name>A0A6J4N8D3_9CHLR</name>
<feature type="active site" description="Proton acceptor" evidence="2">
    <location>
        <position position="69"/>
    </location>
</feature>
<dbReference type="HAMAP" id="MF_01139">
    <property type="entry name" value="ISPT"/>
    <property type="match status" value="1"/>
</dbReference>
<protein>
    <recommendedName>
        <fullName evidence="2">Isoprenyl transferase</fullName>
        <ecNumber evidence="2">2.5.1.-</ecNumber>
    </recommendedName>
</protein>
<dbReference type="PANTHER" id="PTHR10291:SF0">
    <property type="entry name" value="DEHYDRODOLICHYL DIPHOSPHATE SYNTHASE 2"/>
    <property type="match status" value="1"/>
</dbReference>
<comment type="similarity">
    <text evidence="2">Belongs to the UPP synthase family.</text>
</comment>
<feature type="binding site" evidence="2">
    <location>
        <position position="34"/>
    </location>
    <ligand>
        <name>substrate</name>
    </ligand>
</feature>
<evidence type="ECO:0000313" key="3">
    <source>
        <dbReference type="EMBL" id="CAA9377769.1"/>
    </source>
</evidence>
<dbReference type="GO" id="GO:0000287">
    <property type="term" value="F:magnesium ion binding"/>
    <property type="evidence" value="ECO:0007669"/>
    <property type="project" value="UniProtKB-UniRule"/>
</dbReference>
<dbReference type="NCBIfam" id="NF011405">
    <property type="entry name" value="PRK14830.1"/>
    <property type="match status" value="1"/>
</dbReference>
<dbReference type="EMBL" id="CADCTR010003000">
    <property type="protein sequence ID" value="CAA9377769.1"/>
    <property type="molecule type" value="Genomic_DNA"/>
</dbReference>
<dbReference type="GO" id="GO:0008834">
    <property type="term" value="F:ditrans,polycis-undecaprenyl-diphosphate synthase [(2E,6E)-farnesyl-diphosphate specific] activity"/>
    <property type="evidence" value="ECO:0007669"/>
    <property type="project" value="TreeGrafter"/>
</dbReference>
<feature type="binding site" evidence="2">
    <location>
        <begin position="22"/>
        <end position="25"/>
    </location>
    <ligand>
        <name>substrate</name>
    </ligand>
</feature>
<dbReference type="AlphaFoldDB" id="A0A6J4N8D3"/>
<dbReference type="Pfam" id="PF01255">
    <property type="entry name" value="Prenyltransf"/>
    <property type="match status" value="1"/>
</dbReference>